<dbReference type="InterPro" id="IPR032378">
    <property type="entry name" value="ZC3H15/TMA46_C"/>
</dbReference>
<feature type="region of interest" description="Disordered" evidence="1">
    <location>
        <begin position="199"/>
        <end position="250"/>
    </location>
</feature>
<name>A0A7R9XZE0_9VIRI</name>
<dbReference type="Gene3D" id="6.20.400.10">
    <property type="match status" value="1"/>
</dbReference>
<dbReference type="AlphaFoldDB" id="A0A7R9XZE0"/>
<feature type="compositionally biased region" description="Acidic residues" evidence="1">
    <location>
        <begin position="238"/>
        <end position="250"/>
    </location>
</feature>
<dbReference type="CDD" id="cd23823">
    <property type="entry name" value="RWD_GCN2"/>
    <property type="match status" value="1"/>
</dbReference>
<gene>
    <name evidence="3" type="ORF">PCOL08062_LOCUS4100</name>
</gene>
<dbReference type="InterPro" id="IPR016135">
    <property type="entry name" value="UBQ-conjugating_enzyme/RWD"/>
</dbReference>
<reference evidence="3" key="1">
    <citation type="submission" date="2021-01" db="EMBL/GenBank/DDBJ databases">
        <authorList>
            <person name="Corre E."/>
            <person name="Pelletier E."/>
            <person name="Niang G."/>
            <person name="Scheremetjew M."/>
            <person name="Finn R."/>
            <person name="Kale V."/>
            <person name="Holt S."/>
            <person name="Cochrane G."/>
            <person name="Meng A."/>
            <person name="Brown T."/>
            <person name="Cohen L."/>
        </authorList>
    </citation>
    <scope>NUCLEOTIDE SEQUENCE</scope>
    <source>
        <strain evidence="3">CCMP1413</strain>
    </source>
</reference>
<dbReference type="SUPFAM" id="SSF54495">
    <property type="entry name" value="UBC-like"/>
    <property type="match status" value="1"/>
</dbReference>
<feature type="compositionally biased region" description="Basic and acidic residues" evidence="1">
    <location>
        <begin position="155"/>
        <end position="168"/>
    </location>
</feature>
<dbReference type="Pfam" id="PF16543">
    <property type="entry name" value="DFRP_C"/>
    <property type="match status" value="1"/>
</dbReference>
<protein>
    <recommendedName>
        <fullName evidence="2">RWD domain-containing protein</fullName>
    </recommendedName>
</protein>
<accession>A0A7R9XZE0</accession>
<proteinExistence type="predicted"/>
<dbReference type="Pfam" id="PF05773">
    <property type="entry name" value="RWD"/>
    <property type="match status" value="1"/>
</dbReference>
<dbReference type="InterPro" id="IPR006575">
    <property type="entry name" value="RWD_dom"/>
</dbReference>
<evidence type="ECO:0000313" key="3">
    <source>
        <dbReference type="EMBL" id="CAD8235384.1"/>
    </source>
</evidence>
<sequence>MDYGEEQEMELEALESIFAEDLRVVSPEGDEGVGQATSGKCFAFELSPKESEDDPEPTVVPVRVLLSLAHDGDYPDAAPVMKLRALRGAATEDVDALRGRLEQEIEDNLGMAMIFTLHAAAKEWMVERWSGEGDGGRQAAKEEERDEDGLTAAERAAKEEAERRRREGTPVTPETFAAWYERFQAERLLEKAKKATAAEAAAAAAGARSGRPTGRQIFESRGAAGAAAKKGADSGGGNDEDIEVDLEGDGEAIDLSALEELDDDELAALEAEELDIEDDEG</sequence>
<organism evidence="3">
    <name type="scientific">Prasinoderma coloniale</name>
    <dbReference type="NCBI Taxonomy" id="156133"/>
    <lineage>
        <taxon>Eukaryota</taxon>
        <taxon>Viridiplantae</taxon>
        <taxon>Prasinodermophyta</taxon>
        <taxon>Prasinodermophyceae</taxon>
        <taxon>Prasinodermales</taxon>
        <taxon>Prasinodermaceae</taxon>
        <taxon>Prasinoderma</taxon>
    </lineage>
</organism>
<dbReference type="PROSITE" id="PS50908">
    <property type="entry name" value="RWD"/>
    <property type="match status" value="1"/>
</dbReference>
<feature type="compositionally biased region" description="Basic and acidic residues" evidence="1">
    <location>
        <begin position="131"/>
        <end position="143"/>
    </location>
</feature>
<dbReference type="PANTHER" id="PTHR12292">
    <property type="entry name" value="RWD DOMAIN-CONTAINING PROTEIN"/>
    <property type="match status" value="1"/>
</dbReference>
<dbReference type="EMBL" id="HBDZ01005360">
    <property type="protein sequence ID" value="CAD8235384.1"/>
    <property type="molecule type" value="Transcribed_RNA"/>
</dbReference>
<feature type="region of interest" description="Disordered" evidence="1">
    <location>
        <begin position="131"/>
        <end position="171"/>
    </location>
</feature>
<evidence type="ECO:0000259" key="2">
    <source>
        <dbReference type="PROSITE" id="PS50908"/>
    </source>
</evidence>
<dbReference type="Gene3D" id="3.10.110.10">
    <property type="entry name" value="Ubiquitin Conjugating Enzyme"/>
    <property type="match status" value="1"/>
</dbReference>
<feature type="domain" description="RWD" evidence="2">
    <location>
        <begin position="9"/>
        <end position="128"/>
    </location>
</feature>
<dbReference type="InterPro" id="IPR040213">
    <property type="entry name" value="GIR2-like"/>
</dbReference>
<feature type="compositionally biased region" description="Low complexity" evidence="1">
    <location>
        <begin position="199"/>
        <end position="208"/>
    </location>
</feature>
<evidence type="ECO:0000256" key="1">
    <source>
        <dbReference type="SAM" id="MobiDB-lite"/>
    </source>
</evidence>
<dbReference type="SMART" id="SM00591">
    <property type="entry name" value="RWD"/>
    <property type="match status" value="1"/>
</dbReference>